<dbReference type="AlphaFoldDB" id="A0AA46BLD8"/>
<evidence type="ECO:0000313" key="4">
    <source>
        <dbReference type="EMBL" id="STD04107.1"/>
    </source>
</evidence>
<dbReference type="SUPFAM" id="SSF56214">
    <property type="entry name" value="4'-phosphopantetheinyl transferase"/>
    <property type="match status" value="2"/>
</dbReference>
<dbReference type="PANTHER" id="PTHR12215:SF10">
    <property type="entry name" value="L-AMINOADIPATE-SEMIALDEHYDE DEHYDROGENASE-PHOSPHOPANTETHEINYL TRANSFERASE"/>
    <property type="match status" value="1"/>
</dbReference>
<comment type="caution">
    <text evidence="4">The sequence shown here is derived from an EMBL/GenBank/DDBJ whole genome shotgun (WGS) entry which is preliminary data.</text>
</comment>
<dbReference type="GO" id="GO:0008897">
    <property type="term" value="F:holo-[acyl-carrier-protein] synthase activity"/>
    <property type="evidence" value="ECO:0007669"/>
    <property type="project" value="InterPro"/>
</dbReference>
<evidence type="ECO:0000256" key="1">
    <source>
        <dbReference type="ARBA" id="ARBA00010990"/>
    </source>
</evidence>
<organism evidence="4 5">
    <name type="scientific">Dermatophilus congolensis</name>
    <dbReference type="NCBI Taxonomy" id="1863"/>
    <lineage>
        <taxon>Bacteria</taxon>
        <taxon>Bacillati</taxon>
        <taxon>Actinomycetota</taxon>
        <taxon>Actinomycetes</taxon>
        <taxon>Micrococcales</taxon>
        <taxon>Dermatophilaceae</taxon>
        <taxon>Dermatophilus</taxon>
    </lineage>
</organism>
<accession>A0AA46BLD8</accession>
<dbReference type="RefSeq" id="WP_181815983.1">
    <property type="nucleotide sequence ID" value="NZ_UFYA01000001.1"/>
</dbReference>
<proteinExistence type="inferred from homology"/>
<reference evidence="4 5" key="1">
    <citation type="submission" date="2018-06" db="EMBL/GenBank/DDBJ databases">
        <authorList>
            <consortium name="Pathogen Informatics"/>
            <person name="Doyle S."/>
        </authorList>
    </citation>
    <scope>NUCLEOTIDE SEQUENCE [LARGE SCALE GENOMIC DNA]</scope>
    <source>
        <strain evidence="4 5">NCTC7915</strain>
    </source>
</reference>
<gene>
    <name evidence="4" type="primary">psf-1</name>
    <name evidence="4" type="ORF">NCTC7915_00196</name>
</gene>
<keyword evidence="2 4" id="KW-0808">Transferase</keyword>
<dbReference type="Gene3D" id="3.90.470.20">
    <property type="entry name" value="4'-phosphopantetheinyl transferase domain"/>
    <property type="match status" value="1"/>
</dbReference>
<dbReference type="GO" id="GO:0019878">
    <property type="term" value="P:lysine biosynthetic process via aminoadipic acid"/>
    <property type="evidence" value="ECO:0007669"/>
    <property type="project" value="TreeGrafter"/>
</dbReference>
<dbReference type="EC" id="2.7.8.-" evidence="4"/>
<comment type="similarity">
    <text evidence="1">Belongs to the P-Pant transferase superfamily. Gsp/Sfp/HetI/AcpT family.</text>
</comment>
<dbReference type="PANTHER" id="PTHR12215">
    <property type="entry name" value="PHOSPHOPANTETHEINE TRANSFERASE"/>
    <property type="match status" value="1"/>
</dbReference>
<dbReference type="Pfam" id="PF01648">
    <property type="entry name" value="ACPS"/>
    <property type="match status" value="1"/>
</dbReference>
<dbReference type="Proteomes" id="UP000254118">
    <property type="component" value="Unassembled WGS sequence"/>
</dbReference>
<feature type="domain" description="4'-phosphopantetheinyl transferase" evidence="3">
    <location>
        <begin position="124"/>
        <end position="184"/>
    </location>
</feature>
<dbReference type="InterPro" id="IPR037143">
    <property type="entry name" value="4-PPantetheinyl_Trfase_dom_sf"/>
</dbReference>
<protein>
    <submittedName>
        <fullName evidence="4">4'-phosphopantetheinyl transferase psf-1</fullName>
        <ecNumber evidence="4">2.7.8.-</ecNumber>
    </submittedName>
</protein>
<name>A0AA46BLD8_9MICO</name>
<dbReference type="EMBL" id="UFYA01000001">
    <property type="protein sequence ID" value="STD04107.1"/>
    <property type="molecule type" value="Genomic_DNA"/>
</dbReference>
<dbReference type="GO" id="GO:0000287">
    <property type="term" value="F:magnesium ion binding"/>
    <property type="evidence" value="ECO:0007669"/>
    <property type="project" value="InterPro"/>
</dbReference>
<evidence type="ECO:0000259" key="3">
    <source>
        <dbReference type="Pfam" id="PF01648"/>
    </source>
</evidence>
<evidence type="ECO:0000313" key="5">
    <source>
        <dbReference type="Proteomes" id="UP000254118"/>
    </source>
</evidence>
<dbReference type="InterPro" id="IPR050559">
    <property type="entry name" value="P-Pant_transferase_sf"/>
</dbReference>
<dbReference type="GO" id="GO:0005829">
    <property type="term" value="C:cytosol"/>
    <property type="evidence" value="ECO:0007669"/>
    <property type="project" value="TreeGrafter"/>
</dbReference>
<sequence length="270" mass="28164">MSIWRSDPTFLTDYFGEVFTSTFVLVSSPCDAALTSALLTQAEKARVATFRRHEDALRHASGRVVARYAAALGAQKSPESVTIVTTEGGPRRGQPVSHIGDLRGPFVSIAHAGDVVAAAASSVPCGVDVEAESALVALGANEYAFTRAELASLSTSTSPGEMTRWWTAKEAVAKAVGTGFLSSATAPGCMDGRADTVSVSGCTWRLTDVPVPAGYRAVLALPGWSSSPVESYVCDIAYLSSLDSVSFSDVVASTGSSRVCSVGEDRAVKW</sequence>
<evidence type="ECO:0000256" key="2">
    <source>
        <dbReference type="ARBA" id="ARBA00022679"/>
    </source>
</evidence>
<dbReference type="InterPro" id="IPR008278">
    <property type="entry name" value="4-PPantetheinyl_Trfase_dom"/>
</dbReference>